<accession>A0A6N9NPW0</accession>
<name>A0A6N9NPW0_9FLAO</name>
<reference evidence="1 2" key="1">
    <citation type="submission" date="2019-12" db="EMBL/GenBank/DDBJ databases">
        <authorList>
            <person name="Zhao J."/>
        </authorList>
    </citation>
    <scope>NUCLEOTIDE SEQUENCE [LARGE SCALE GENOMIC DNA]</scope>
    <source>
        <strain evidence="1 2">S-15</strain>
    </source>
</reference>
<dbReference type="Proteomes" id="UP000470771">
    <property type="component" value="Unassembled WGS sequence"/>
</dbReference>
<evidence type="ECO:0000313" key="2">
    <source>
        <dbReference type="Proteomes" id="UP000470771"/>
    </source>
</evidence>
<comment type="caution">
    <text evidence="1">The sequence shown here is derived from an EMBL/GenBank/DDBJ whole genome shotgun (WGS) entry which is preliminary data.</text>
</comment>
<dbReference type="NCBIfam" id="NF047436">
    <property type="entry name" value="LA_2272_repeat"/>
    <property type="match status" value="1"/>
</dbReference>
<evidence type="ECO:0008006" key="3">
    <source>
        <dbReference type="Google" id="ProtNLM"/>
    </source>
</evidence>
<organism evidence="1 2">
    <name type="scientific">Acidiluteibacter ferrifornacis</name>
    <dbReference type="NCBI Taxonomy" id="2692424"/>
    <lineage>
        <taxon>Bacteria</taxon>
        <taxon>Pseudomonadati</taxon>
        <taxon>Bacteroidota</taxon>
        <taxon>Flavobacteriia</taxon>
        <taxon>Flavobacteriales</taxon>
        <taxon>Cryomorphaceae</taxon>
        <taxon>Acidiluteibacter</taxon>
    </lineage>
</organism>
<evidence type="ECO:0000313" key="1">
    <source>
        <dbReference type="EMBL" id="NBG67147.1"/>
    </source>
</evidence>
<gene>
    <name evidence="1" type="ORF">GQN54_13540</name>
</gene>
<dbReference type="AlphaFoldDB" id="A0A6N9NPW0"/>
<sequence length="572" mass="62862">MIRYCLLTVGLLFGIATSAQQSKLKQELSITLKQQRLEDVLFLIAEKGAFNISFNPKVIESDSLITESYQKEEVISILNDLLPSHIEVIDLGHSILLRDVSMPKTPLKKIEMRGLIQDQNEKPVSGALLFEVEGLVSTLSGEDGTFHLNEKLQESGRLTFSVTKEGCLDTLVQISVNNDPVLIQLNCRLKENELIPLMPLKEYTLPHVPYVLVPLKVQESSTQSKATLFRKYQFSLVPGIGTNQLLGGLVENQYSLNLVGGYSLGVSKIEMGAGFNIVRTDAQYLQMAGGFNMVGANFKGLQMAGGFNYVGHDYNGVQLTGGVNYIGSNFRGTQLSGGVNIINGNFNGVQISGGYNHARISDGIQLAGGINLADTLIGLQLAPVNVVRVMKGVQVGVVNVADSSTGPMFGLVNIVRKGGVRSLELSSDILPHLNLVFKLGTPQWYNIYSAGGSYINNQILWNYGLGFGTRRILKSQRPIYYESMVHWLFEGKRDQPMHYGLWSSQVAIGNKSFRKIQLSAGPTFNLLLFNPSNALEGTKSILPYRFLSVTNSSFQIDAWVGFKIFLGFGNKF</sequence>
<protein>
    <recommendedName>
        <fullName evidence="3">Carboxypeptidase-like regulatory domain-containing protein</fullName>
    </recommendedName>
</protein>
<dbReference type="SUPFAM" id="SSF49464">
    <property type="entry name" value="Carboxypeptidase regulatory domain-like"/>
    <property type="match status" value="1"/>
</dbReference>
<keyword evidence="2" id="KW-1185">Reference proteome</keyword>
<dbReference type="EMBL" id="WWNE01000012">
    <property type="protein sequence ID" value="NBG67147.1"/>
    <property type="molecule type" value="Genomic_DNA"/>
</dbReference>
<proteinExistence type="predicted"/>
<dbReference type="InterPro" id="IPR058093">
    <property type="entry name" value="LA_2272-like"/>
</dbReference>
<dbReference type="InterPro" id="IPR008969">
    <property type="entry name" value="CarboxyPept-like_regulatory"/>
</dbReference>
<dbReference type="RefSeq" id="WP_160634092.1">
    <property type="nucleotide sequence ID" value="NZ_WWNE01000012.1"/>
</dbReference>